<dbReference type="EMBL" id="BACD03000018">
    <property type="protein sequence ID" value="GAO48903.1"/>
    <property type="molecule type" value="Genomic_DNA"/>
</dbReference>
<evidence type="ECO:0000313" key="2">
    <source>
        <dbReference type="EMBL" id="GAO48903.1"/>
    </source>
</evidence>
<accession>A0A0E9NGH5</accession>
<feature type="region of interest" description="Disordered" evidence="1">
    <location>
        <begin position="139"/>
        <end position="198"/>
    </location>
</feature>
<keyword evidence="3" id="KW-1185">Reference proteome</keyword>
<proteinExistence type="predicted"/>
<feature type="compositionally biased region" description="Basic and acidic residues" evidence="1">
    <location>
        <begin position="163"/>
        <end position="190"/>
    </location>
</feature>
<protein>
    <submittedName>
        <fullName evidence="2">Uncharacterized protein</fullName>
    </submittedName>
</protein>
<reference evidence="2 3" key="1">
    <citation type="journal article" date="2011" name="J. Gen. Appl. Microbiol.">
        <title>Draft genome sequencing of the enigmatic yeast Saitoella complicata.</title>
        <authorList>
            <person name="Nishida H."/>
            <person name="Hamamoto M."/>
            <person name="Sugiyama J."/>
        </authorList>
    </citation>
    <scope>NUCLEOTIDE SEQUENCE [LARGE SCALE GENOMIC DNA]</scope>
    <source>
        <strain evidence="2 3">NRRL Y-17804</strain>
    </source>
</reference>
<name>A0A0E9NGH5_SAICN</name>
<comment type="caution">
    <text evidence="2">The sequence shown here is derived from an EMBL/GenBank/DDBJ whole genome shotgun (WGS) entry which is preliminary data.</text>
</comment>
<evidence type="ECO:0000256" key="1">
    <source>
        <dbReference type="SAM" id="MobiDB-lite"/>
    </source>
</evidence>
<dbReference type="Proteomes" id="UP000033140">
    <property type="component" value="Unassembled WGS sequence"/>
</dbReference>
<evidence type="ECO:0000313" key="3">
    <source>
        <dbReference type="Proteomes" id="UP000033140"/>
    </source>
</evidence>
<reference evidence="2 3" key="2">
    <citation type="journal article" date="2014" name="J. Gen. Appl. Microbiol.">
        <title>The early diverging ascomycetous budding yeast Saitoella complicata has three histone deacetylases belonging to the Clr6, Hos2, and Rpd3 lineages.</title>
        <authorList>
            <person name="Nishida H."/>
            <person name="Matsumoto T."/>
            <person name="Kondo S."/>
            <person name="Hamamoto M."/>
            <person name="Yoshikawa H."/>
        </authorList>
    </citation>
    <scope>NUCLEOTIDE SEQUENCE [LARGE SCALE GENOMIC DNA]</scope>
    <source>
        <strain evidence="2 3">NRRL Y-17804</strain>
    </source>
</reference>
<organism evidence="2 3">
    <name type="scientific">Saitoella complicata (strain BCRC 22490 / CBS 7301 / JCM 7358 / NBRC 10748 / NRRL Y-17804)</name>
    <dbReference type="NCBI Taxonomy" id="698492"/>
    <lineage>
        <taxon>Eukaryota</taxon>
        <taxon>Fungi</taxon>
        <taxon>Dikarya</taxon>
        <taxon>Ascomycota</taxon>
        <taxon>Taphrinomycotina</taxon>
        <taxon>Taphrinomycotina incertae sedis</taxon>
        <taxon>Saitoella</taxon>
    </lineage>
</organism>
<reference evidence="2 3" key="3">
    <citation type="journal article" date="2015" name="Genome Announc.">
        <title>Draft Genome Sequence of the Archiascomycetous Yeast Saitoella complicata.</title>
        <authorList>
            <person name="Yamauchi K."/>
            <person name="Kondo S."/>
            <person name="Hamamoto M."/>
            <person name="Takahashi Y."/>
            <person name="Ogura Y."/>
            <person name="Hayashi T."/>
            <person name="Nishida H."/>
        </authorList>
    </citation>
    <scope>NUCLEOTIDE SEQUENCE [LARGE SCALE GENOMIC DNA]</scope>
    <source>
        <strain evidence="2 3">NRRL Y-17804</strain>
    </source>
</reference>
<sequence length="198" mass="22009">MVEMWIRHVDNPRVRQTEVEFELSGCTSHTYPPFGSAGTGRNILVSTQLYLITMGGPSGAAQQPFPQAQPIIRFVSSTPISKTADVSCFLSTYISNANNDESSETKSSGGLIAQLERIRDDLEGIPWVKTELLQPLSGNAAEGDVAETTSEKRPLDVEDAPIDESKIDKDERKRLKKERREAERAKKGDDKEEEEEEL</sequence>
<gene>
    <name evidence="2" type="ORF">G7K_3066-t1</name>
</gene>
<dbReference type="AlphaFoldDB" id="A0A0E9NGH5"/>